<gene>
    <name evidence="1" type="ORF">BaRGS_00014754</name>
</gene>
<evidence type="ECO:0000313" key="1">
    <source>
        <dbReference type="EMBL" id="KAK7493872.1"/>
    </source>
</evidence>
<evidence type="ECO:0000313" key="2">
    <source>
        <dbReference type="Proteomes" id="UP001519460"/>
    </source>
</evidence>
<protein>
    <submittedName>
        <fullName evidence="1">Uncharacterized protein</fullName>
    </submittedName>
</protein>
<dbReference type="Proteomes" id="UP001519460">
    <property type="component" value="Unassembled WGS sequence"/>
</dbReference>
<comment type="caution">
    <text evidence="1">The sequence shown here is derived from an EMBL/GenBank/DDBJ whole genome shotgun (WGS) entry which is preliminary data.</text>
</comment>
<sequence length="83" mass="9355">MVDFTGQPGPTSEVPSQWSHLTQYFQQLTRSLSRTMECYCVILLHQYLTTTITSSEFTRVTATITKRMTDYHSTNAGMGSAVL</sequence>
<accession>A0ABD0L4B8</accession>
<keyword evidence="2" id="KW-1185">Reference proteome</keyword>
<reference evidence="1 2" key="1">
    <citation type="journal article" date="2023" name="Sci. Data">
        <title>Genome assembly of the Korean intertidal mud-creeper Batillaria attramentaria.</title>
        <authorList>
            <person name="Patra A.K."/>
            <person name="Ho P.T."/>
            <person name="Jun S."/>
            <person name="Lee S.J."/>
            <person name="Kim Y."/>
            <person name="Won Y.J."/>
        </authorList>
    </citation>
    <scope>NUCLEOTIDE SEQUENCE [LARGE SCALE GENOMIC DNA]</scope>
    <source>
        <strain evidence="1">Wonlab-2016</strain>
    </source>
</reference>
<dbReference type="AlphaFoldDB" id="A0ABD0L4B8"/>
<dbReference type="EMBL" id="JACVVK020000088">
    <property type="protein sequence ID" value="KAK7493872.1"/>
    <property type="molecule type" value="Genomic_DNA"/>
</dbReference>
<organism evidence="1 2">
    <name type="scientific">Batillaria attramentaria</name>
    <dbReference type="NCBI Taxonomy" id="370345"/>
    <lineage>
        <taxon>Eukaryota</taxon>
        <taxon>Metazoa</taxon>
        <taxon>Spiralia</taxon>
        <taxon>Lophotrochozoa</taxon>
        <taxon>Mollusca</taxon>
        <taxon>Gastropoda</taxon>
        <taxon>Caenogastropoda</taxon>
        <taxon>Sorbeoconcha</taxon>
        <taxon>Cerithioidea</taxon>
        <taxon>Batillariidae</taxon>
        <taxon>Batillaria</taxon>
    </lineage>
</organism>
<proteinExistence type="predicted"/>
<name>A0ABD0L4B8_9CAEN</name>